<sequence>MSYSTVRFKVEKEGYVLPTWTHRILSVVVRVKDDDPHSALISKKHHPDILDHHRIIVHEICLWPHYHGEFIDRTIVGEGEATKLVVGLRGVFYDPNSKFPIEQQSNHTYWKLRFPDYATLKDAVDAIRGCEKNSPVLIKGSLEEVEKETHVKMESALDHLE</sequence>
<organism evidence="1 2">
    <name type="scientific">Strigomonas culicis</name>
    <dbReference type="NCBI Taxonomy" id="28005"/>
    <lineage>
        <taxon>Eukaryota</taxon>
        <taxon>Discoba</taxon>
        <taxon>Euglenozoa</taxon>
        <taxon>Kinetoplastea</taxon>
        <taxon>Metakinetoplastina</taxon>
        <taxon>Trypanosomatida</taxon>
        <taxon>Trypanosomatidae</taxon>
        <taxon>Strigomonadinae</taxon>
        <taxon>Strigomonas</taxon>
    </lineage>
</organism>
<comment type="caution">
    <text evidence="1">The sequence shown here is derived from an EMBL/GenBank/DDBJ whole genome shotgun (WGS) entry which is preliminary data.</text>
</comment>
<accession>S9TH43</accession>
<evidence type="ECO:0000313" key="2">
    <source>
        <dbReference type="Proteomes" id="UP000015354"/>
    </source>
</evidence>
<dbReference type="AlphaFoldDB" id="S9TH43"/>
<gene>
    <name evidence="1" type="ORF">STCU_11871</name>
</gene>
<reference evidence="1 2" key="1">
    <citation type="journal article" date="2013" name="PLoS ONE">
        <title>Predicting the Proteins of Angomonas deanei, Strigomonas culicis and Their Respective Endosymbionts Reveals New Aspects of the Trypanosomatidae Family.</title>
        <authorList>
            <person name="Motta M.C."/>
            <person name="Martins A.C."/>
            <person name="de Souza S.S."/>
            <person name="Catta-Preta C.M."/>
            <person name="Silva R."/>
            <person name="Klein C.C."/>
            <person name="de Almeida L.G."/>
            <person name="de Lima Cunha O."/>
            <person name="Ciapina L.P."/>
            <person name="Brocchi M."/>
            <person name="Colabardini A.C."/>
            <person name="de Araujo Lima B."/>
            <person name="Machado C.R."/>
            <person name="de Almeida Soares C.M."/>
            <person name="Probst C.M."/>
            <person name="de Menezes C.B."/>
            <person name="Thompson C.E."/>
            <person name="Bartholomeu D.C."/>
            <person name="Gradia D.F."/>
            <person name="Pavoni D.P."/>
            <person name="Grisard E.C."/>
            <person name="Fantinatti-Garboggini F."/>
            <person name="Marchini F.K."/>
            <person name="Rodrigues-Luiz G.F."/>
            <person name="Wagner G."/>
            <person name="Goldman G.H."/>
            <person name="Fietto J.L."/>
            <person name="Elias M.C."/>
            <person name="Goldman M.H."/>
            <person name="Sagot M.F."/>
            <person name="Pereira M."/>
            <person name="Stoco P.H."/>
            <person name="de Mendonca-Neto R.P."/>
            <person name="Teixeira S.M."/>
            <person name="Maciel T.E."/>
            <person name="de Oliveira Mendes T.A."/>
            <person name="Urmenyi T.P."/>
            <person name="de Souza W."/>
            <person name="Schenkman S."/>
            <person name="de Vasconcelos A.T."/>
        </authorList>
    </citation>
    <scope>NUCLEOTIDE SEQUENCE [LARGE SCALE GENOMIC DNA]</scope>
</reference>
<dbReference type="EMBL" id="ATMH01011881">
    <property type="protein sequence ID" value="EPY15638.1"/>
    <property type="molecule type" value="Genomic_DNA"/>
</dbReference>
<proteinExistence type="predicted"/>
<dbReference type="Proteomes" id="UP000015354">
    <property type="component" value="Unassembled WGS sequence"/>
</dbReference>
<keyword evidence="2" id="KW-1185">Reference proteome</keyword>
<protein>
    <submittedName>
        <fullName evidence="1">Uncharacterized protein</fullName>
    </submittedName>
</protein>
<evidence type="ECO:0000313" key="1">
    <source>
        <dbReference type="EMBL" id="EPY15638.1"/>
    </source>
</evidence>
<name>S9TH43_9TRYP</name>